<evidence type="ECO:0000313" key="2">
    <source>
        <dbReference type="EMBL" id="CAF4935569.1"/>
    </source>
</evidence>
<comment type="caution">
    <text evidence="2">The sequence shown here is derived from an EMBL/GenBank/DDBJ whole genome shotgun (WGS) entry which is preliminary data.</text>
</comment>
<dbReference type="AlphaFoldDB" id="A0A821X058"/>
<dbReference type="InterPro" id="IPR000477">
    <property type="entry name" value="RT_dom"/>
</dbReference>
<evidence type="ECO:0000259" key="1">
    <source>
        <dbReference type="Pfam" id="PF00078"/>
    </source>
</evidence>
<accession>A0A821X058</accession>
<dbReference type="EMBL" id="CAJOBZ010000064">
    <property type="protein sequence ID" value="CAF4935569.1"/>
    <property type="molecule type" value="Genomic_DNA"/>
</dbReference>
<evidence type="ECO:0000313" key="3">
    <source>
        <dbReference type="Proteomes" id="UP000663880"/>
    </source>
</evidence>
<dbReference type="PANTHER" id="PTHR19446">
    <property type="entry name" value="REVERSE TRANSCRIPTASES"/>
    <property type="match status" value="1"/>
</dbReference>
<sequence>MALVKPDIYYHPCLKIDATDLVLCKTIPKAQIKYNFRRANYEDINKALSNIDWVKVFIGGTIDEVIGNFNVILDKIISSSVPESRSIGRSKFPIWYSSSLIHIIKDKLKAHKRWKTYRNPRDYDEFSLLRARQKLVSKKCFDMYEKSIQNNLSKDPKALWSYLRNKRQCSPGYPNTMILGDEVYYTEADACEGFNSFPSKWKEAHIIPIHKKGSRNKIEHYRPISILNSFGKLFEKLVNKTLSPLILRQLPQQQHGFTKNRSTVSNLTVFTEYILKGMDEGEQIDVIYTDFEKAIDRVDHVILLHKLLALGIRGDLHRWIKSYVTNRRQAVVTGGHRSTFINVTSGVPKGSILDTNVNNSQPSTAAEDIDFENIDIRTLLDIPITPDNTNQPQDTETQPDIIIPHQKQIQPTQSKTNKTTTDIIPKIDDAIDRQSKQFHIRKTPGDSYRIDDRSKGKIVIKDVWIPINNTREQIIQFLKEHTIPDRIFHCYFHHEEYFPIFCEAYKTIFKNRGPKLIKCMNRVTLIENIPEQKELIRR</sequence>
<dbReference type="GO" id="GO:0071897">
    <property type="term" value="P:DNA biosynthetic process"/>
    <property type="evidence" value="ECO:0007669"/>
    <property type="project" value="UniProtKB-ARBA"/>
</dbReference>
<dbReference type="Proteomes" id="UP000663880">
    <property type="component" value="Unassembled WGS sequence"/>
</dbReference>
<gene>
    <name evidence="2" type="ORF">PMACD_LOCUS14233</name>
</gene>
<dbReference type="Pfam" id="PF00078">
    <property type="entry name" value="RVT_1"/>
    <property type="match status" value="1"/>
</dbReference>
<dbReference type="CDD" id="cd01650">
    <property type="entry name" value="RT_nLTR_like"/>
    <property type="match status" value="1"/>
</dbReference>
<feature type="domain" description="Reverse transcriptase" evidence="1">
    <location>
        <begin position="209"/>
        <end position="352"/>
    </location>
</feature>
<name>A0A821X058_9NEOP</name>
<proteinExistence type="predicted"/>
<organism evidence="2 3">
    <name type="scientific">Pieris macdunnoughi</name>
    <dbReference type="NCBI Taxonomy" id="345717"/>
    <lineage>
        <taxon>Eukaryota</taxon>
        <taxon>Metazoa</taxon>
        <taxon>Ecdysozoa</taxon>
        <taxon>Arthropoda</taxon>
        <taxon>Hexapoda</taxon>
        <taxon>Insecta</taxon>
        <taxon>Pterygota</taxon>
        <taxon>Neoptera</taxon>
        <taxon>Endopterygota</taxon>
        <taxon>Lepidoptera</taxon>
        <taxon>Glossata</taxon>
        <taxon>Ditrysia</taxon>
        <taxon>Papilionoidea</taxon>
        <taxon>Pieridae</taxon>
        <taxon>Pierinae</taxon>
        <taxon>Pieris</taxon>
    </lineage>
</organism>
<dbReference type="InterPro" id="IPR043502">
    <property type="entry name" value="DNA/RNA_pol_sf"/>
</dbReference>
<dbReference type="SUPFAM" id="SSF56672">
    <property type="entry name" value="DNA/RNA polymerases"/>
    <property type="match status" value="1"/>
</dbReference>
<keyword evidence="3" id="KW-1185">Reference proteome</keyword>
<reference evidence="2" key="1">
    <citation type="submission" date="2021-02" db="EMBL/GenBank/DDBJ databases">
        <authorList>
            <person name="Steward A R."/>
        </authorList>
    </citation>
    <scope>NUCLEOTIDE SEQUENCE</scope>
</reference>
<protein>
    <recommendedName>
        <fullName evidence="1">Reverse transcriptase domain-containing protein</fullName>
    </recommendedName>
</protein>
<dbReference type="OrthoDB" id="426210at2759"/>